<accession>A0A176VR12</accession>
<dbReference type="AlphaFoldDB" id="A0A176VR12"/>
<sequence length="94" mass="9484">MELGVPGYDLGVVVREGVASARLSTALGEMAKEAARPNARKSPRISAATDILETKDDGLGPGPEVLAAGGALQFPAGSVCLIAETAEYGDSAAR</sequence>
<comment type="caution">
    <text evidence="1">The sequence shown here is derived from an EMBL/GenBank/DDBJ whole genome shotgun (WGS) entry which is preliminary data.</text>
</comment>
<dbReference type="EMBL" id="LVLJ01002936">
    <property type="protein sequence ID" value="OAE23107.1"/>
    <property type="molecule type" value="Genomic_DNA"/>
</dbReference>
<proteinExistence type="predicted"/>
<keyword evidence="2" id="KW-1185">Reference proteome</keyword>
<name>A0A176VR12_MARPO</name>
<evidence type="ECO:0000313" key="1">
    <source>
        <dbReference type="EMBL" id="OAE23107.1"/>
    </source>
</evidence>
<organism evidence="1 2">
    <name type="scientific">Marchantia polymorpha subsp. ruderalis</name>
    <dbReference type="NCBI Taxonomy" id="1480154"/>
    <lineage>
        <taxon>Eukaryota</taxon>
        <taxon>Viridiplantae</taxon>
        <taxon>Streptophyta</taxon>
        <taxon>Embryophyta</taxon>
        <taxon>Marchantiophyta</taxon>
        <taxon>Marchantiopsida</taxon>
        <taxon>Marchantiidae</taxon>
        <taxon>Marchantiales</taxon>
        <taxon>Marchantiaceae</taxon>
        <taxon>Marchantia</taxon>
    </lineage>
</organism>
<dbReference type="Proteomes" id="UP000077202">
    <property type="component" value="Unassembled WGS sequence"/>
</dbReference>
<protein>
    <submittedName>
        <fullName evidence="1">Uncharacterized protein</fullName>
    </submittedName>
</protein>
<gene>
    <name evidence="1" type="ORF">AXG93_2403s1010</name>
</gene>
<evidence type="ECO:0000313" key="2">
    <source>
        <dbReference type="Proteomes" id="UP000077202"/>
    </source>
</evidence>
<reference evidence="1" key="1">
    <citation type="submission" date="2016-03" db="EMBL/GenBank/DDBJ databases">
        <title>Mechanisms controlling the formation of the plant cell surface in tip-growing cells are functionally conserved among land plants.</title>
        <authorList>
            <person name="Honkanen S."/>
            <person name="Jones V.A."/>
            <person name="Morieri G."/>
            <person name="Champion C."/>
            <person name="Hetherington A.J."/>
            <person name="Kelly S."/>
            <person name="Saint-Marcoux D."/>
            <person name="Proust H."/>
            <person name="Prescott H."/>
            <person name="Dolan L."/>
        </authorList>
    </citation>
    <scope>NUCLEOTIDE SEQUENCE [LARGE SCALE GENOMIC DNA]</scope>
    <source>
        <tissue evidence="1">Whole gametophyte</tissue>
    </source>
</reference>